<gene>
    <name evidence="2" type="ORF">SAMN05660662_1469</name>
</gene>
<accession>A0A1G7JFX2</accession>
<keyword evidence="1" id="KW-0812">Transmembrane</keyword>
<evidence type="ECO:0000313" key="2">
    <source>
        <dbReference type="EMBL" id="SDF23389.1"/>
    </source>
</evidence>
<keyword evidence="3" id="KW-1185">Reference proteome</keyword>
<dbReference type="RefSeq" id="WP_255362245.1">
    <property type="nucleotide sequence ID" value="NZ_FNBT01000002.1"/>
</dbReference>
<protein>
    <submittedName>
        <fullName evidence="2">Uncharacterized protein</fullName>
    </submittedName>
</protein>
<organism evidence="2 3">
    <name type="scientific">Blastococcus aurantiacus</name>
    <dbReference type="NCBI Taxonomy" id="1550231"/>
    <lineage>
        <taxon>Bacteria</taxon>
        <taxon>Bacillati</taxon>
        <taxon>Actinomycetota</taxon>
        <taxon>Actinomycetes</taxon>
        <taxon>Geodermatophilales</taxon>
        <taxon>Geodermatophilaceae</taxon>
        <taxon>Blastococcus</taxon>
    </lineage>
</organism>
<proteinExistence type="predicted"/>
<feature type="transmembrane region" description="Helical" evidence="1">
    <location>
        <begin position="103"/>
        <end position="122"/>
    </location>
</feature>
<sequence>MIVRIAARIGWALLAVVAAAWLALVEAFWLPLRAGAVPIPLSVLAAVAGNLLLVPLAHRLSGSRAVGVLPGVVWLVVALGATVRRPEGDLVLVGSGVTGGVGLAFLVLGVVAAAFAVGRILAAPVRPAPTGSGSGGAR</sequence>
<name>A0A1G7JFX2_9ACTN</name>
<evidence type="ECO:0000313" key="3">
    <source>
        <dbReference type="Proteomes" id="UP000199406"/>
    </source>
</evidence>
<dbReference type="STRING" id="1550231.SAMN05660662_1469"/>
<dbReference type="EMBL" id="FNBT01000002">
    <property type="protein sequence ID" value="SDF23389.1"/>
    <property type="molecule type" value="Genomic_DNA"/>
</dbReference>
<keyword evidence="1" id="KW-1133">Transmembrane helix</keyword>
<evidence type="ECO:0000256" key="1">
    <source>
        <dbReference type="SAM" id="Phobius"/>
    </source>
</evidence>
<dbReference type="AlphaFoldDB" id="A0A1G7JFX2"/>
<feature type="transmembrane region" description="Helical" evidence="1">
    <location>
        <begin position="65"/>
        <end position="83"/>
    </location>
</feature>
<dbReference type="Proteomes" id="UP000199406">
    <property type="component" value="Unassembled WGS sequence"/>
</dbReference>
<feature type="transmembrane region" description="Helical" evidence="1">
    <location>
        <begin position="37"/>
        <end position="58"/>
    </location>
</feature>
<reference evidence="3" key="1">
    <citation type="submission" date="2016-10" db="EMBL/GenBank/DDBJ databases">
        <authorList>
            <person name="Varghese N."/>
            <person name="Submissions S."/>
        </authorList>
    </citation>
    <scope>NUCLEOTIDE SEQUENCE [LARGE SCALE GENOMIC DNA]</scope>
    <source>
        <strain evidence="3">DSM 44268</strain>
    </source>
</reference>
<keyword evidence="1" id="KW-0472">Membrane</keyword>